<dbReference type="STRING" id="1703345.A3860_38015"/>
<proteinExistence type="predicted"/>
<gene>
    <name evidence="1" type="ORF">A3860_38015</name>
</gene>
<evidence type="ECO:0000313" key="1">
    <source>
        <dbReference type="EMBL" id="OQP59253.1"/>
    </source>
</evidence>
<dbReference type="RefSeq" id="WP_081154817.1">
    <property type="nucleotide sequence ID" value="NZ_LVYD01000083.1"/>
</dbReference>
<dbReference type="EMBL" id="LVYD01000083">
    <property type="protein sequence ID" value="OQP59253.1"/>
    <property type="molecule type" value="Genomic_DNA"/>
</dbReference>
<dbReference type="AlphaFoldDB" id="A0A1V9FLM8"/>
<comment type="caution">
    <text evidence="1">The sequence shown here is derived from an EMBL/GenBank/DDBJ whole genome shotgun (WGS) entry which is preliminary data.</text>
</comment>
<dbReference type="Proteomes" id="UP000192796">
    <property type="component" value="Unassembled WGS sequence"/>
</dbReference>
<name>A0A1V9FLM8_9BACT</name>
<protein>
    <submittedName>
        <fullName evidence="1">Uncharacterized protein</fullName>
    </submittedName>
</protein>
<reference evidence="1 2" key="1">
    <citation type="submission" date="2016-03" db="EMBL/GenBank/DDBJ databases">
        <title>Niastella vici sp. nov., isolated from farmland soil.</title>
        <authorList>
            <person name="Chen L."/>
            <person name="Wang D."/>
            <person name="Yang S."/>
            <person name="Wang G."/>
        </authorList>
    </citation>
    <scope>NUCLEOTIDE SEQUENCE [LARGE SCALE GENOMIC DNA]</scope>
    <source>
        <strain evidence="1 2">DJ57</strain>
    </source>
</reference>
<organism evidence="1 2">
    <name type="scientific">Niastella vici</name>
    <dbReference type="NCBI Taxonomy" id="1703345"/>
    <lineage>
        <taxon>Bacteria</taxon>
        <taxon>Pseudomonadati</taxon>
        <taxon>Bacteroidota</taxon>
        <taxon>Chitinophagia</taxon>
        <taxon>Chitinophagales</taxon>
        <taxon>Chitinophagaceae</taxon>
        <taxon>Niastella</taxon>
    </lineage>
</organism>
<sequence length="60" mass="6909">MQQEITAEETSEGGKWVTETVQSMILFELLTNDDVLHEDLIANDKSDRRIQALVYARLGW</sequence>
<evidence type="ECO:0000313" key="2">
    <source>
        <dbReference type="Proteomes" id="UP000192796"/>
    </source>
</evidence>
<accession>A0A1V9FLM8</accession>
<keyword evidence="2" id="KW-1185">Reference proteome</keyword>